<protein>
    <submittedName>
        <fullName evidence="1">Uncharacterized protein</fullName>
    </submittedName>
</protein>
<organism evidence="1 2">
    <name type="scientific">Motilimonas pumila</name>
    <dbReference type="NCBI Taxonomy" id="2303987"/>
    <lineage>
        <taxon>Bacteria</taxon>
        <taxon>Pseudomonadati</taxon>
        <taxon>Pseudomonadota</taxon>
        <taxon>Gammaproteobacteria</taxon>
        <taxon>Alteromonadales</taxon>
        <taxon>Alteromonadales genera incertae sedis</taxon>
        <taxon>Motilimonas</taxon>
    </lineage>
</organism>
<comment type="caution">
    <text evidence="1">The sequence shown here is derived from an EMBL/GenBank/DDBJ whole genome shotgun (WGS) entry which is preliminary data.</text>
</comment>
<gene>
    <name evidence="1" type="ORF">D1Z90_03260</name>
</gene>
<accession>A0A418YIS5</accession>
<evidence type="ECO:0000313" key="2">
    <source>
        <dbReference type="Proteomes" id="UP000283255"/>
    </source>
</evidence>
<dbReference type="AlphaFoldDB" id="A0A418YIS5"/>
<sequence>MLKSDGAFYCSFKYGDDEVERDQRTFTNLNEFLLSQVLQGTSLTVQSTWVTSDLRPSRQQEQWLNAILIKS</sequence>
<evidence type="ECO:0000313" key="1">
    <source>
        <dbReference type="EMBL" id="RJG50512.1"/>
    </source>
</evidence>
<keyword evidence="2" id="KW-1185">Reference proteome</keyword>
<reference evidence="1 2" key="2">
    <citation type="submission" date="2019-01" db="EMBL/GenBank/DDBJ databases">
        <title>Motilimonas pumilus sp. nov., isolated from the gut of sea cucumber (Apostichopus japonicus).</title>
        <authorList>
            <person name="Wang F.-Q."/>
            <person name="Ren L.-H."/>
            <person name="Lin Y.-W."/>
            <person name="Sun G.-H."/>
            <person name="Du Z.-J."/>
            <person name="Zhao J.-X."/>
            <person name="Liu X.-J."/>
            <person name="Liu L.-J."/>
        </authorList>
    </citation>
    <scope>NUCLEOTIDE SEQUENCE [LARGE SCALE GENOMIC DNA]</scope>
    <source>
        <strain evidence="1 2">PLHSC7-2</strain>
    </source>
</reference>
<reference evidence="1 2" key="1">
    <citation type="submission" date="2018-09" db="EMBL/GenBank/DDBJ databases">
        <authorList>
            <person name="Wang F."/>
        </authorList>
    </citation>
    <scope>NUCLEOTIDE SEQUENCE [LARGE SCALE GENOMIC DNA]</scope>
    <source>
        <strain evidence="1 2">PLHSC7-2</strain>
    </source>
</reference>
<dbReference type="Proteomes" id="UP000283255">
    <property type="component" value="Unassembled WGS sequence"/>
</dbReference>
<proteinExistence type="predicted"/>
<name>A0A418YIS5_9GAMM</name>
<dbReference type="EMBL" id="QZCH01000002">
    <property type="protein sequence ID" value="RJG50512.1"/>
    <property type="molecule type" value="Genomic_DNA"/>
</dbReference>